<proteinExistence type="predicted"/>
<comment type="caution">
    <text evidence="2">The sequence shown here is derived from an EMBL/GenBank/DDBJ whole genome shotgun (WGS) entry which is preliminary data.</text>
</comment>
<dbReference type="Gene3D" id="1.10.1200.10">
    <property type="entry name" value="ACP-like"/>
    <property type="match status" value="1"/>
</dbReference>
<dbReference type="OrthoDB" id="6978112at2"/>
<dbReference type="Proteomes" id="UP000320876">
    <property type="component" value="Unassembled WGS sequence"/>
</dbReference>
<dbReference type="InterPro" id="IPR009081">
    <property type="entry name" value="PP-bd_ACP"/>
</dbReference>
<dbReference type="Pfam" id="PF00550">
    <property type="entry name" value="PP-binding"/>
    <property type="match status" value="1"/>
</dbReference>
<gene>
    <name evidence="2" type="ORF">FB471_0076</name>
</gene>
<dbReference type="RefSeq" id="WP_141995383.1">
    <property type="nucleotide sequence ID" value="NZ_VFML01000001.1"/>
</dbReference>
<accession>A0A542DBK2</accession>
<dbReference type="InterPro" id="IPR036736">
    <property type="entry name" value="ACP-like_sf"/>
</dbReference>
<feature type="domain" description="Carrier" evidence="1">
    <location>
        <begin position="1"/>
        <end position="76"/>
    </location>
</feature>
<sequence length="83" mass="9009">MSTAYESIVGILTRRFDVAPETVSSTATFDDIDLDSLSQIELVTAINKQLGLNLTDDEMAEVSTIGEVVDKVEERSAERGVTT</sequence>
<evidence type="ECO:0000259" key="1">
    <source>
        <dbReference type="PROSITE" id="PS50075"/>
    </source>
</evidence>
<keyword evidence="3" id="KW-1185">Reference proteome</keyword>
<dbReference type="PROSITE" id="PS50075">
    <property type="entry name" value="CARRIER"/>
    <property type="match status" value="1"/>
</dbReference>
<evidence type="ECO:0000313" key="3">
    <source>
        <dbReference type="Proteomes" id="UP000320876"/>
    </source>
</evidence>
<name>A0A542DBK2_AMYCI</name>
<organism evidence="2 3">
    <name type="scientific">Amycolatopsis cihanbeyliensis</name>
    <dbReference type="NCBI Taxonomy" id="1128664"/>
    <lineage>
        <taxon>Bacteria</taxon>
        <taxon>Bacillati</taxon>
        <taxon>Actinomycetota</taxon>
        <taxon>Actinomycetes</taxon>
        <taxon>Pseudonocardiales</taxon>
        <taxon>Pseudonocardiaceae</taxon>
        <taxon>Amycolatopsis</taxon>
    </lineage>
</organism>
<protein>
    <submittedName>
        <fullName evidence="2">Acyl carrier protein</fullName>
    </submittedName>
</protein>
<dbReference type="EMBL" id="VFML01000001">
    <property type="protein sequence ID" value="TQJ00452.1"/>
    <property type="molecule type" value="Genomic_DNA"/>
</dbReference>
<evidence type="ECO:0000313" key="2">
    <source>
        <dbReference type="EMBL" id="TQJ00452.1"/>
    </source>
</evidence>
<dbReference type="AlphaFoldDB" id="A0A542DBK2"/>
<reference evidence="2 3" key="1">
    <citation type="submission" date="2019-06" db="EMBL/GenBank/DDBJ databases">
        <title>Sequencing the genomes of 1000 actinobacteria strains.</title>
        <authorList>
            <person name="Klenk H.-P."/>
        </authorList>
    </citation>
    <scope>NUCLEOTIDE SEQUENCE [LARGE SCALE GENOMIC DNA]</scope>
    <source>
        <strain evidence="2 3">DSM 45679</strain>
    </source>
</reference>
<dbReference type="SUPFAM" id="SSF47336">
    <property type="entry name" value="ACP-like"/>
    <property type="match status" value="1"/>
</dbReference>